<name>A0A6F9E8W6_9BACL</name>
<dbReference type="AlphaFoldDB" id="A0A6F9E8W6"/>
<dbReference type="Proteomes" id="UP000502196">
    <property type="component" value="Chromosome"/>
</dbReference>
<accession>A0A6F9E8W6</accession>
<evidence type="ECO:0000313" key="2">
    <source>
        <dbReference type="Proteomes" id="UP000502196"/>
    </source>
</evidence>
<gene>
    <name evidence="1" type="ORF">COOX1_1639</name>
</gene>
<dbReference type="EMBL" id="LR792683">
    <property type="protein sequence ID" value="CAB3392895.1"/>
    <property type="molecule type" value="Genomic_DNA"/>
</dbReference>
<sequence>MLHHGQTYKKQARARFSYVQIYSGQGKERSLTVASITQSCDFTLSDIGASLSVSI</sequence>
<protein>
    <submittedName>
        <fullName evidence="1">Uncharacterized protein</fullName>
    </submittedName>
</protein>
<reference evidence="1 2" key="1">
    <citation type="submission" date="2020-04" db="EMBL/GenBank/DDBJ databases">
        <authorList>
            <person name="Hogendoorn C."/>
        </authorList>
    </citation>
    <scope>NUCLEOTIDE SEQUENCE [LARGE SCALE GENOMIC DNA]</scope>
    <source>
        <strain evidence="1">COOX1</strain>
    </source>
</reference>
<proteinExistence type="predicted"/>
<organism evidence="1 2">
    <name type="scientific">Kyrpidia spormannii</name>
    <dbReference type="NCBI Taxonomy" id="2055160"/>
    <lineage>
        <taxon>Bacteria</taxon>
        <taxon>Bacillati</taxon>
        <taxon>Bacillota</taxon>
        <taxon>Bacilli</taxon>
        <taxon>Bacillales</taxon>
        <taxon>Alicyclobacillaceae</taxon>
        <taxon>Kyrpidia</taxon>
    </lineage>
</organism>
<evidence type="ECO:0000313" key="1">
    <source>
        <dbReference type="EMBL" id="CAB3392895.1"/>
    </source>
</evidence>